<gene>
    <name evidence="2" type="ORF">C8A00DRAFT_14782</name>
</gene>
<dbReference type="GO" id="GO:0005840">
    <property type="term" value="C:ribosome"/>
    <property type="evidence" value="ECO:0007669"/>
    <property type="project" value="UniProtKB-KW"/>
</dbReference>
<evidence type="ECO:0000313" key="2">
    <source>
        <dbReference type="EMBL" id="KAK4154060.1"/>
    </source>
</evidence>
<dbReference type="GO" id="GO:0032259">
    <property type="term" value="P:methylation"/>
    <property type="evidence" value="ECO:0007669"/>
    <property type="project" value="UniProtKB-KW"/>
</dbReference>
<name>A0AAN6VML9_9PEZI</name>
<dbReference type="Gene3D" id="3.40.50.150">
    <property type="entry name" value="Vaccinia Virus protein VP39"/>
    <property type="match status" value="1"/>
</dbReference>
<evidence type="ECO:0000313" key="3">
    <source>
        <dbReference type="Proteomes" id="UP001302745"/>
    </source>
</evidence>
<keyword evidence="2" id="KW-0808">Transferase</keyword>
<feature type="domain" description="Methyltransferase type 11" evidence="1">
    <location>
        <begin position="62"/>
        <end position="173"/>
    </location>
</feature>
<reference evidence="2" key="1">
    <citation type="journal article" date="2023" name="Mol. Phylogenet. Evol.">
        <title>Genome-scale phylogeny and comparative genomics of the fungal order Sordariales.</title>
        <authorList>
            <person name="Hensen N."/>
            <person name="Bonometti L."/>
            <person name="Westerberg I."/>
            <person name="Brannstrom I.O."/>
            <person name="Guillou S."/>
            <person name="Cros-Aarteil S."/>
            <person name="Calhoun S."/>
            <person name="Haridas S."/>
            <person name="Kuo A."/>
            <person name="Mondo S."/>
            <person name="Pangilinan J."/>
            <person name="Riley R."/>
            <person name="LaButti K."/>
            <person name="Andreopoulos B."/>
            <person name="Lipzen A."/>
            <person name="Chen C."/>
            <person name="Yan M."/>
            <person name="Daum C."/>
            <person name="Ng V."/>
            <person name="Clum A."/>
            <person name="Steindorff A."/>
            <person name="Ohm R.A."/>
            <person name="Martin F."/>
            <person name="Silar P."/>
            <person name="Natvig D.O."/>
            <person name="Lalanne C."/>
            <person name="Gautier V."/>
            <person name="Ament-Velasquez S.L."/>
            <person name="Kruys A."/>
            <person name="Hutchinson M.I."/>
            <person name="Powell A.J."/>
            <person name="Barry K."/>
            <person name="Miller A.N."/>
            <person name="Grigoriev I.V."/>
            <person name="Debuchy R."/>
            <person name="Gladieux P."/>
            <person name="Hiltunen Thoren M."/>
            <person name="Johannesson H."/>
        </authorList>
    </citation>
    <scope>NUCLEOTIDE SEQUENCE</scope>
    <source>
        <strain evidence="2">CBS 538.74</strain>
    </source>
</reference>
<dbReference type="Pfam" id="PF08241">
    <property type="entry name" value="Methyltransf_11"/>
    <property type="match status" value="1"/>
</dbReference>
<evidence type="ECO:0000259" key="1">
    <source>
        <dbReference type="Pfam" id="PF08241"/>
    </source>
</evidence>
<reference evidence="2" key="2">
    <citation type="submission" date="2023-05" db="EMBL/GenBank/DDBJ databases">
        <authorList>
            <consortium name="Lawrence Berkeley National Laboratory"/>
            <person name="Steindorff A."/>
            <person name="Hensen N."/>
            <person name="Bonometti L."/>
            <person name="Westerberg I."/>
            <person name="Brannstrom I.O."/>
            <person name="Guillou S."/>
            <person name="Cros-Aarteil S."/>
            <person name="Calhoun S."/>
            <person name="Haridas S."/>
            <person name="Kuo A."/>
            <person name="Mondo S."/>
            <person name="Pangilinan J."/>
            <person name="Riley R."/>
            <person name="Labutti K."/>
            <person name="Andreopoulos B."/>
            <person name="Lipzen A."/>
            <person name="Chen C."/>
            <person name="Yanf M."/>
            <person name="Daum C."/>
            <person name="Ng V."/>
            <person name="Clum A."/>
            <person name="Ohm R."/>
            <person name="Martin F."/>
            <person name="Silar P."/>
            <person name="Natvig D."/>
            <person name="Lalanne C."/>
            <person name="Gautier V."/>
            <person name="Ament-Velasquez S.L."/>
            <person name="Kruys A."/>
            <person name="Hutchinson M.I."/>
            <person name="Powell A.J."/>
            <person name="Barry K."/>
            <person name="Miller A.N."/>
            <person name="Grigoriev I.V."/>
            <person name="Debuchy R."/>
            <person name="Gladieux P."/>
            <person name="Thoren M.H."/>
            <person name="Johannesson H."/>
        </authorList>
    </citation>
    <scope>NUCLEOTIDE SEQUENCE</scope>
    <source>
        <strain evidence="2">CBS 538.74</strain>
    </source>
</reference>
<dbReference type="EMBL" id="MU856922">
    <property type="protein sequence ID" value="KAK4154060.1"/>
    <property type="molecule type" value="Genomic_DNA"/>
</dbReference>
<dbReference type="Proteomes" id="UP001302745">
    <property type="component" value="Unassembled WGS sequence"/>
</dbReference>
<dbReference type="PANTHER" id="PTHR43464">
    <property type="entry name" value="METHYLTRANSFERASE"/>
    <property type="match status" value="1"/>
</dbReference>
<dbReference type="GO" id="GO:0010420">
    <property type="term" value="F:polyprenyldihydroxybenzoate methyltransferase activity"/>
    <property type="evidence" value="ECO:0007669"/>
    <property type="project" value="TreeGrafter"/>
</dbReference>
<accession>A0AAN6VML9</accession>
<dbReference type="PANTHER" id="PTHR43464:SF89">
    <property type="entry name" value="METHYLTRANSFERASE"/>
    <property type="match status" value="1"/>
</dbReference>
<proteinExistence type="predicted"/>
<comment type="caution">
    <text evidence="2">The sequence shown here is derived from an EMBL/GenBank/DDBJ whole genome shotgun (WGS) entry which is preliminary data.</text>
</comment>
<keyword evidence="2" id="KW-0489">Methyltransferase</keyword>
<dbReference type="SUPFAM" id="SSF53335">
    <property type="entry name" value="S-adenosyl-L-methionine-dependent methyltransferases"/>
    <property type="match status" value="1"/>
</dbReference>
<dbReference type="CDD" id="cd02440">
    <property type="entry name" value="AdoMet_MTases"/>
    <property type="match status" value="1"/>
</dbReference>
<protein>
    <submittedName>
        <fullName evidence="2">Ribosomal protein L11 methyltransferase</fullName>
    </submittedName>
</protein>
<keyword evidence="2" id="KW-0689">Ribosomal protein</keyword>
<keyword evidence="2" id="KW-0687">Ribonucleoprotein</keyword>
<organism evidence="2 3">
    <name type="scientific">Chaetomidium leptoderma</name>
    <dbReference type="NCBI Taxonomy" id="669021"/>
    <lineage>
        <taxon>Eukaryota</taxon>
        <taxon>Fungi</taxon>
        <taxon>Dikarya</taxon>
        <taxon>Ascomycota</taxon>
        <taxon>Pezizomycotina</taxon>
        <taxon>Sordariomycetes</taxon>
        <taxon>Sordariomycetidae</taxon>
        <taxon>Sordariales</taxon>
        <taxon>Chaetomiaceae</taxon>
        <taxon>Chaetomidium</taxon>
    </lineage>
</organism>
<dbReference type="InterPro" id="IPR013216">
    <property type="entry name" value="Methyltransf_11"/>
</dbReference>
<dbReference type="InterPro" id="IPR029063">
    <property type="entry name" value="SAM-dependent_MTases_sf"/>
</dbReference>
<keyword evidence="3" id="KW-1185">Reference proteome</keyword>
<dbReference type="AlphaFoldDB" id="A0AAN6VML9"/>
<sequence>MSTNHAIALASREDNASYWDTTITKHGNKYWRRLQEPSLARLLGPSLSSKPGGGRGGNKKALDLATGNGLCARWLARHGAHSVLATDGTENMLALARAHCSEDDDDDEPGSTAGVKIGFRKVDVTSAGDLEKLGREEGRFDVVLMNMAVMDVADLEPLARALRGLLADGGVFVATLLHPVFFTSNATRNFNVGYSPVNGEYEVVRSKVITEYMSVLPAVGIALPGQPVKQIYFHRPMHELFATFFKAGLVMDAMEELAFTEEDAEEKIESNSNYTQLPAILAFRMRFPSGTTRV</sequence>